<evidence type="ECO:0000313" key="2">
    <source>
        <dbReference type="Proteomes" id="UP000765509"/>
    </source>
</evidence>
<gene>
    <name evidence="1" type="ORF">O181_027642</name>
</gene>
<proteinExistence type="predicted"/>
<organism evidence="1 2">
    <name type="scientific">Austropuccinia psidii MF-1</name>
    <dbReference type="NCBI Taxonomy" id="1389203"/>
    <lineage>
        <taxon>Eukaryota</taxon>
        <taxon>Fungi</taxon>
        <taxon>Dikarya</taxon>
        <taxon>Basidiomycota</taxon>
        <taxon>Pucciniomycotina</taxon>
        <taxon>Pucciniomycetes</taxon>
        <taxon>Pucciniales</taxon>
        <taxon>Sphaerophragmiaceae</taxon>
        <taxon>Austropuccinia</taxon>
    </lineage>
</organism>
<dbReference type="AlphaFoldDB" id="A0A9Q3CQE5"/>
<dbReference type="EMBL" id="AVOT02009353">
    <property type="protein sequence ID" value="MBW0487927.1"/>
    <property type="molecule type" value="Genomic_DNA"/>
</dbReference>
<protein>
    <submittedName>
        <fullName evidence="1">Uncharacterized protein</fullName>
    </submittedName>
</protein>
<sequence>MQQMTHIMANLQAAPSSEASILPASKNPWVKEPDCFERTKPFKFCSFIQSCSLIFHNDMENFFEDKKNALYSPSFLTGRTAKWIEPYISNITNT</sequence>
<name>A0A9Q3CQE5_9BASI</name>
<evidence type="ECO:0000313" key="1">
    <source>
        <dbReference type="EMBL" id="MBW0487927.1"/>
    </source>
</evidence>
<dbReference type="OrthoDB" id="3419692at2759"/>
<comment type="caution">
    <text evidence="1">The sequence shown here is derived from an EMBL/GenBank/DDBJ whole genome shotgun (WGS) entry which is preliminary data.</text>
</comment>
<reference evidence="1" key="1">
    <citation type="submission" date="2021-03" db="EMBL/GenBank/DDBJ databases">
        <title>Draft genome sequence of rust myrtle Austropuccinia psidii MF-1, a brazilian biotype.</title>
        <authorList>
            <person name="Quecine M.C."/>
            <person name="Pachon D.M.R."/>
            <person name="Bonatelli M.L."/>
            <person name="Correr F.H."/>
            <person name="Franceschini L.M."/>
            <person name="Leite T.F."/>
            <person name="Margarido G.R.A."/>
            <person name="Almeida C.A."/>
            <person name="Ferrarezi J.A."/>
            <person name="Labate C.A."/>
        </authorList>
    </citation>
    <scope>NUCLEOTIDE SEQUENCE</scope>
    <source>
        <strain evidence="1">MF-1</strain>
    </source>
</reference>
<accession>A0A9Q3CQE5</accession>
<keyword evidence="2" id="KW-1185">Reference proteome</keyword>
<dbReference type="Proteomes" id="UP000765509">
    <property type="component" value="Unassembled WGS sequence"/>
</dbReference>